<dbReference type="GO" id="GO:0004651">
    <property type="term" value="F:polynucleotide 5'-phosphatase activity"/>
    <property type="evidence" value="ECO:0007669"/>
    <property type="project" value="TreeGrafter"/>
</dbReference>
<evidence type="ECO:0000313" key="3">
    <source>
        <dbReference type="EMBL" id="VEL13979.1"/>
    </source>
</evidence>
<dbReference type="Proteomes" id="UP000784294">
    <property type="component" value="Unassembled WGS sequence"/>
</dbReference>
<feature type="compositionally biased region" description="Pro residues" evidence="1">
    <location>
        <begin position="89"/>
        <end position="98"/>
    </location>
</feature>
<evidence type="ECO:0000313" key="4">
    <source>
        <dbReference type="Proteomes" id="UP000784294"/>
    </source>
</evidence>
<dbReference type="PANTHER" id="PTHR10367:SF9">
    <property type="entry name" value="DUAL-SPECIFICITY PHOSPHATASE 11 (RNA_RNP COMPLEX 1-INTERACTING)"/>
    <property type="match status" value="1"/>
</dbReference>
<feature type="region of interest" description="Disordered" evidence="1">
    <location>
        <begin position="150"/>
        <end position="210"/>
    </location>
</feature>
<dbReference type="InterPro" id="IPR001339">
    <property type="entry name" value="mRNA_cap_enzyme_adenylation"/>
</dbReference>
<dbReference type="AlphaFoldDB" id="A0A448WKK2"/>
<organism evidence="3 4">
    <name type="scientific">Protopolystoma xenopodis</name>
    <dbReference type="NCBI Taxonomy" id="117903"/>
    <lineage>
        <taxon>Eukaryota</taxon>
        <taxon>Metazoa</taxon>
        <taxon>Spiralia</taxon>
        <taxon>Lophotrochozoa</taxon>
        <taxon>Platyhelminthes</taxon>
        <taxon>Monogenea</taxon>
        <taxon>Polyopisthocotylea</taxon>
        <taxon>Polystomatidea</taxon>
        <taxon>Polystomatidae</taxon>
        <taxon>Protopolystoma</taxon>
    </lineage>
</organism>
<dbReference type="SUPFAM" id="SSF56091">
    <property type="entry name" value="DNA ligase/mRNA capping enzyme, catalytic domain"/>
    <property type="match status" value="1"/>
</dbReference>
<dbReference type="GO" id="GO:0004484">
    <property type="term" value="F:mRNA guanylyltransferase activity"/>
    <property type="evidence" value="ECO:0007669"/>
    <property type="project" value="InterPro"/>
</dbReference>
<gene>
    <name evidence="3" type="ORF">PXEA_LOCUS7419</name>
</gene>
<protein>
    <recommendedName>
        <fullName evidence="2">mRNA capping enzyme adenylation domain-containing protein</fullName>
    </recommendedName>
</protein>
<feature type="compositionally biased region" description="Low complexity" evidence="1">
    <location>
        <begin position="79"/>
        <end position="88"/>
    </location>
</feature>
<dbReference type="CDD" id="cd07895">
    <property type="entry name" value="Adenylation_mRNA_capping"/>
    <property type="match status" value="1"/>
</dbReference>
<name>A0A448WKK2_9PLAT</name>
<dbReference type="GO" id="GO:0006370">
    <property type="term" value="P:7-methylguanosine mRNA capping"/>
    <property type="evidence" value="ECO:0007669"/>
    <property type="project" value="InterPro"/>
</dbReference>
<reference evidence="3" key="1">
    <citation type="submission" date="2018-11" db="EMBL/GenBank/DDBJ databases">
        <authorList>
            <consortium name="Pathogen Informatics"/>
        </authorList>
    </citation>
    <scope>NUCLEOTIDE SEQUENCE</scope>
</reference>
<dbReference type="OrthoDB" id="200924at2759"/>
<dbReference type="GO" id="GO:0005524">
    <property type="term" value="F:ATP binding"/>
    <property type="evidence" value="ECO:0007669"/>
    <property type="project" value="InterPro"/>
</dbReference>
<feature type="compositionally biased region" description="Acidic residues" evidence="1">
    <location>
        <begin position="152"/>
        <end position="164"/>
    </location>
</feature>
<dbReference type="Gene3D" id="3.30.470.30">
    <property type="entry name" value="DNA ligase/mRNA capping enzyme"/>
    <property type="match status" value="1"/>
</dbReference>
<dbReference type="Pfam" id="PF01331">
    <property type="entry name" value="mRNA_cap_enzyme"/>
    <property type="match status" value="1"/>
</dbReference>
<keyword evidence="4" id="KW-1185">Reference proteome</keyword>
<proteinExistence type="predicted"/>
<comment type="caution">
    <text evidence="3">The sequence shown here is derived from an EMBL/GenBank/DDBJ whole genome shotgun (WGS) entry which is preliminary data.</text>
</comment>
<dbReference type="PANTHER" id="PTHR10367">
    <property type="entry name" value="MRNA-CAPPING ENZYME"/>
    <property type="match status" value="1"/>
</dbReference>
<dbReference type="InterPro" id="IPR051029">
    <property type="entry name" value="mRNA_Capping_Enz/RNA_Phosphat"/>
</dbReference>
<dbReference type="EMBL" id="CAAALY010019580">
    <property type="protein sequence ID" value="VEL13979.1"/>
    <property type="molecule type" value="Genomic_DNA"/>
</dbReference>
<feature type="region of interest" description="Disordered" evidence="1">
    <location>
        <begin position="68"/>
        <end position="103"/>
    </location>
</feature>
<evidence type="ECO:0000256" key="1">
    <source>
        <dbReference type="SAM" id="MobiDB-lite"/>
    </source>
</evidence>
<evidence type="ECO:0000259" key="2">
    <source>
        <dbReference type="Pfam" id="PF01331"/>
    </source>
</evidence>
<feature type="compositionally biased region" description="Polar residues" evidence="1">
    <location>
        <begin position="187"/>
        <end position="205"/>
    </location>
</feature>
<feature type="domain" description="mRNA capping enzyme adenylation" evidence="2">
    <location>
        <begin position="237"/>
        <end position="408"/>
    </location>
</feature>
<sequence>MLHLVGDSRFSRIVQSQGNDVSLDKSACSPATLKSNLKRSADAEEDEGTIIDSASSLKIARYLPPSLPAQFDTSAPGQSSSSTSKPGPFTLPPVPPGTPDFMAGIHRVTTLDQRSVESHEARELGFRLCRFGGCRYSSDGSHDLVSALAQDGDGEDEQDEDDDREESKGKQSGLTESKSSEEASVLEQRQSNALGSEDNSGQQDWSKAAPGHASLARGEFPFTVKWRKLPLHFLGSQPVSMSFDNLGLLQDKPYHVSYKADGTRYLLLIARPRRVYLIDRCNFVYRPEKLHFPTMNWVNRVKDNPPASGDEPDYLTTPGGHLIDTLLDGELCLFHEPNSPEPVPRFLIYDAITINGYPVGKFEFARRYSSIIEHVICPRNTAVQLGLFDMPAQSFSVRRKEFFPLACLKDVRVLLRKLFLLLWSFASWLFTSVSFL</sequence>
<accession>A0A448WKK2</accession>